<dbReference type="Pfam" id="PF13650">
    <property type="entry name" value="Asp_protease_2"/>
    <property type="match status" value="1"/>
</dbReference>
<dbReference type="GO" id="GO:0008233">
    <property type="term" value="F:peptidase activity"/>
    <property type="evidence" value="ECO:0007669"/>
    <property type="project" value="UniProtKB-KW"/>
</dbReference>
<accession>A0ABS4AQG8</accession>
<proteinExistence type="predicted"/>
<dbReference type="PROSITE" id="PS00141">
    <property type="entry name" value="ASP_PROTEASE"/>
    <property type="match status" value="1"/>
</dbReference>
<keyword evidence="1" id="KW-0645">Protease</keyword>
<dbReference type="SUPFAM" id="SSF50630">
    <property type="entry name" value="Acid proteases"/>
    <property type="match status" value="1"/>
</dbReference>
<dbReference type="GO" id="GO:0006508">
    <property type="term" value="P:proteolysis"/>
    <property type="evidence" value="ECO:0007669"/>
    <property type="project" value="UniProtKB-KW"/>
</dbReference>
<dbReference type="RefSeq" id="WP_209350993.1">
    <property type="nucleotide sequence ID" value="NZ_JAGIYZ010000004.1"/>
</dbReference>
<name>A0ABS4AQG8_9PROT</name>
<gene>
    <name evidence="1" type="ORF">J5Y09_06780</name>
</gene>
<comment type="caution">
    <text evidence="1">The sequence shown here is derived from an EMBL/GenBank/DDBJ whole genome shotgun (WGS) entry which is preliminary data.</text>
</comment>
<keyword evidence="2" id="KW-1185">Reference proteome</keyword>
<evidence type="ECO:0000313" key="1">
    <source>
        <dbReference type="EMBL" id="MBP0463608.1"/>
    </source>
</evidence>
<dbReference type="InterPro" id="IPR021109">
    <property type="entry name" value="Peptidase_aspartic_dom_sf"/>
</dbReference>
<dbReference type="Proteomes" id="UP000680815">
    <property type="component" value="Unassembled WGS sequence"/>
</dbReference>
<reference evidence="1 2" key="1">
    <citation type="submission" date="2021-03" db="EMBL/GenBank/DDBJ databases">
        <authorList>
            <person name="So Y."/>
        </authorList>
    </citation>
    <scope>NUCLEOTIDE SEQUENCE [LARGE SCALE GENOMIC DNA]</scope>
    <source>
        <strain evidence="1 2">PWR1</strain>
    </source>
</reference>
<sequence length="137" mass="14703">MIHKGTDRLLRIGPLMEVGVQRAQEGAPKHPAIALIDTGASASCIDLALAQALNLDAAGIATVQSHHGTTQRPVYRGVIYFGQRWIDLRLTGVALPGDHEITPYRVLIGRDALSFGRFAYDGPAGTFRLDFPPASEG</sequence>
<protein>
    <submittedName>
        <fullName evidence="1">Aspartyl protease family protein</fullName>
    </submittedName>
</protein>
<keyword evidence="1" id="KW-0378">Hydrolase</keyword>
<organism evidence="1 2">
    <name type="scientific">Roseomonas nitratireducens</name>
    <dbReference type="NCBI Taxonomy" id="2820810"/>
    <lineage>
        <taxon>Bacteria</taxon>
        <taxon>Pseudomonadati</taxon>
        <taxon>Pseudomonadota</taxon>
        <taxon>Alphaproteobacteria</taxon>
        <taxon>Acetobacterales</taxon>
        <taxon>Roseomonadaceae</taxon>
        <taxon>Roseomonas</taxon>
    </lineage>
</organism>
<dbReference type="Gene3D" id="2.40.70.10">
    <property type="entry name" value="Acid Proteases"/>
    <property type="match status" value="1"/>
</dbReference>
<dbReference type="EMBL" id="JAGIYZ010000004">
    <property type="protein sequence ID" value="MBP0463608.1"/>
    <property type="molecule type" value="Genomic_DNA"/>
</dbReference>
<evidence type="ECO:0000313" key="2">
    <source>
        <dbReference type="Proteomes" id="UP000680815"/>
    </source>
</evidence>
<dbReference type="InterPro" id="IPR001969">
    <property type="entry name" value="Aspartic_peptidase_AS"/>
</dbReference>